<name>A0A6L7GVC5_9ACTN</name>
<evidence type="ECO:0000313" key="2">
    <source>
        <dbReference type="EMBL" id="MXP24004.1"/>
    </source>
</evidence>
<dbReference type="SUPFAM" id="SSF53474">
    <property type="entry name" value="alpha/beta-Hydrolases"/>
    <property type="match status" value="1"/>
</dbReference>
<dbReference type="Pfam" id="PF12697">
    <property type="entry name" value="Abhydrolase_6"/>
    <property type="match status" value="1"/>
</dbReference>
<dbReference type="RefSeq" id="WP_160904182.1">
    <property type="nucleotide sequence ID" value="NZ_CP102850.1"/>
</dbReference>
<comment type="caution">
    <text evidence="2">The sequence shown here is derived from an EMBL/GenBank/DDBJ whole genome shotgun (WGS) entry which is preliminary data.</text>
</comment>
<dbReference type="GO" id="GO:0016787">
    <property type="term" value="F:hydrolase activity"/>
    <property type="evidence" value="ECO:0007669"/>
    <property type="project" value="UniProtKB-KW"/>
</dbReference>
<accession>A0A6L7GVC5</accession>
<keyword evidence="3" id="KW-1185">Reference proteome</keyword>
<dbReference type="InterPro" id="IPR000073">
    <property type="entry name" value="AB_hydrolase_1"/>
</dbReference>
<evidence type="ECO:0000259" key="1">
    <source>
        <dbReference type="Pfam" id="PF12697"/>
    </source>
</evidence>
<dbReference type="PANTHER" id="PTHR43194">
    <property type="entry name" value="HYDROLASE ALPHA/BETA FOLD FAMILY"/>
    <property type="match status" value="1"/>
</dbReference>
<gene>
    <name evidence="2" type="ORF">GIY30_21935</name>
</gene>
<dbReference type="InterPro" id="IPR029058">
    <property type="entry name" value="AB_hydrolase_fold"/>
</dbReference>
<feature type="domain" description="AB hydrolase-1" evidence="1">
    <location>
        <begin position="29"/>
        <end position="274"/>
    </location>
</feature>
<dbReference type="EMBL" id="WMBR01000007">
    <property type="protein sequence ID" value="MXP24004.1"/>
    <property type="molecule type" value="Genomic_DNA"/>
</dbReference>
<dbReference type="PANTHER" id="PTHR43194:SF5">
    <property type="entry name" value="PIMELOYL-[ACYL-CARRIER PROTEIN] METHYL ESTER ESTERASE"/>
    <property type="match status" value="1"/>
</dbReference>
<dbReference type="AlphaFoldDB" id="A0A6L7GVC5"/>
<reference evidence="2 3" key="1">
    <citation type="submission" date="2019-11" db="EMBL/GenBank/DDBJ databases">
        <title>Gordonia sp. nov., a novel actinobacterium isolated from mangrove soil in Hainan.</title>
        <authorList>
            <person name="Huang X."/>
            <person name="Xie Y."/>
            <person name="Chu X."/>
            <person name="Xiao K."/>
        </authorList>
    </citation>
    <scope>NUCLEOTIDE SEQUENCE [LARGE SCALE GENOMIC DNA]</scope>
    <source>
        <strain evidence="2 3">HNM0687</strain>
    </source>
</reference>
<protein>
    <submittedName>
        <fullName evidence="2">Alpha/beta fold hydrolase</fullName>
    </submittedName>
</protein>
<dbReference type="InterPro" id="IPR050228">
    <property type="entry name" value="Carboxylesterase_BioH"/>
</dbReference>
<evidence type="ECO:0000313" key="3">
    <source>
        <dbReference type="Proteomes" id="UP000475545"/>
    </source>
</evidence>
<dbReference type="Gene3D" id="3.40.50.1820">
    <property type="entry name" value="alpha/beta hydrolase"/>
    <property type="match status" value="1"/>
</dbReference>
<organism evidence="2 3">
    <name type="scientific">Gordonia mangrovi</name>
    <dbReference type="NCBI Taxonomy" id="2665643"/>
    <lineage>
        <taxon>Bacteria</taxon>
        <taxon>Bacillati</taxon>
        <taxon>Actinomycetota</taxon>
        <taxon>Actinomycetes</taxon>
        <taxon>Mycobacteriales</taxon>
        <taxon>Gordoniaceae</taxon>
        <taxon>Gordonia</taxon>
    </lineage>
</organism>
<sequence length="285" mass="31371">MTTTSTITLPSGTVEYTTYGPDKSAHPPIVFMHGVAVDHRLWQPVAEILAERGYRSYAPTMPLGSHHIPWGPSADRSPRGAARLLREFVDRLGLADATLVANDTGGAISQFALDDDPGFVGALVFTNCDAFDLFPPQPFQLVFALLRQRLLLKPLMETMRWRTLRHSSLGVGLLVTDPDPGLTRSVFEPLRTDARIRDDLIAFLHEIDPADLAAVTPRMSRVQVPVTMVWGTSDRCFTLEHGRRFADVFGDARFIEVPHARTFVSLDQPQAVADGVVAASARSDN</sequence>
<dbReference type="Proteomes" id="UP000475545">
    <property type="component" value="Unassembled WGS sequence"/>
</dbReference>
<keyword evidence="2" id="KW-0378">Hydrolase</keyword>
<proteinExistence type="predicted"/>